<reference evidence="2 3" key="1">
    <citation type="submission" date="2015-01" db="EMBL/GenBank/DDBJ databases">
        <title>The Genome Sequence of Cladophialophora immunda CBS83496.</title>
        <authorList>
            <consortium name="The Broad Institute Genomics Platform"/>
            <person name="Cuomo C."/>
            <person name="de Hoog S."/>
            <person name="Gorbushina A."/>
            <person name="Stielow B."/>
            <person name="Teixiera M."/>
            <person name="Abouelleil A."/>
            <person name="Chapman S.B."/>
            <person name="Priest M."/>
            <person name="Young S.K."/>
            <person name="Wortman J."/>
            <person name="Nusbaum C."/>
            <person name="Birren B."/>
        </authorList>
    </citation>
    <scope>NUCLEOTIDE SEQUENCE [LARGE SCALE GENOMIC DNA]</scope>
    <source>
        <strain evidence="2 3">CBS 83496</strain>
    </source>
</reference>
<dbReference type="VEuPathDB" id="FungiDB:PV07_10434"/>
<dbReference type="OrthoDB" id="194358at2759"/>
<keyword evidence="1" id="KW-0472">Membrane</keyword>
<gene>
    <name evidence="2" type="ORF">PV07_10434</name>
</gene>
<keyword evidence="1" id="KW-1133">Transmembrane helix</keyword>
<dbReference type="AlphaFoldDB" id="A0A0D2CMF3"/>
<evidence type="ECO:0000313" key="3">
    <source>
        <dbReference type="Proteomes" id="UP000054466"/>
    </source>
</evidence>
<dbReference type="EMBL" id="KN847045">
    <property type="protein sequence ID" value="KIW24739.1"/>
    <property type="molecule type" value="Genomic_DNA"/>
</dbReference>
<organism evidence="2 3">
    <name type="scientific">Cladophialophora immunda</name>
    <dbReference type="NCBI Taxonomy" id="569365"/>
    <lineage>
        <taxon>Eukaryota</taxon>
        <taxon>Fungi</taxon>
        <taxon>Dikarya</taxon>
        <taxon>Ascomycota</taxon>
        <taxon>Pezizomycotina</taxon>
        <taxon>Eurotiomycetes</taxon>
        <taxon>Chaetothyriomycetidae</taxon>
        <taxon>Chaetothyriales</taxon>
        <taxon>Herpotrichiellaceae</taxon>
        <taxon>Cladophialophora</taxon>
    </lineage>
</organism>
<protein>
    <submittedName>
        <fullName evidence="2">Uncharacterized protein</fullName>
    </submittedName>
</protein>
<accession>A0A0D2CMF3</accession>
<dbReference type="RefSeq" id="XP_016244955.1">
    <property type="nucleotide sequence ID" value="XM_016397764.1"/>
</dbReference>
<dbReference type="GeneID" id="27349628"/>
<name>A0A0D2CMF3_9EURO</name>
<dbReference type="HOGENOM" id="CLU_725637_0_0_1"/>
<dbReference type="Proteomes" id="UP000054466">
    <property type="component" value="Unassembled WGS sequence"/>
</dbReference>
<evidence type="ECO:0000256" key="1">
    <source>
        <dbReference type="SAM" id="Phobius"/>
    </source>
</evidence>
<keyword evidence="1" id="KW-0812">Transmembrane</keyword>
<feature type="transmembrane region" description="Helical" evidence="1">
    <location>
        <begin position="57"/>
        <end position="79"/>
    </location>
</feature>
<proteinExistence type="predicted"/>
<sequence>MAIPSAPPPACYPYSLPSALPQANNHSAGSTAAPGATTSTNVIHCFRKRPLRGMTKSVKGTAAVIAFGVTVTSIAVIAWTKRGLDIGKKSLELAAWTAKKDFLEFCQTQLQAAQPLSAECNSTLTSVLHAPPMWKRFLGVIVIATQNQTLRDRISTDGLLSVQDAVGLTIKRALIVLCTVASIAMLARRRSANSHDQRRCLTVEHVCDLHAIETSSAAVDESAVTVANPTRATATGRSTTNNGLPRRRAYRPLQDRQPIGFLKGFSPDSRTGDHEVTCTVDMLATCSRIRQSALRKMGRWDGSDQKHEVSIIVPPSAESEGSWNTLGKSAWTRVELCVVGDDELDVDCVVDPRSAKLLNPEMKGELIRQQIQAIDEIFQDP</sequence>
<keyword evidence="3" id="KW-1185">Reference proteome</keyword>
<evidence type="ECO:0000313" key="2">
    <source>
        <dbReference type="EMBL" id="KIW24739.1"/>
    </source>
</evidence>